<dbReference type="Pfam" id="PF00002">
    <property type="entry name" value="7tm_2"/>
    <property type="match status" value="1"/>
</dbReference>
<dbReference type="GO" id="GO:0005886">
    <property type="term" value="C:plasma membrane"/>
    <property type="evidence" value="ECO:0007669"/>
    <property type="project" value="TreeGrafter"/>
</dbReference>
<proteinExistence type="predicted"/>
<gene>
    <name evidence="6" type="ORF">SKAU_G00099520</name>
</gene>
<name>A0A9Q1FXY7_SYNKA</name>
<evidence type="ECO:0000256" key="5">
    <source>
        <dbReference type="SAM" id="Phobius"/>
    </source>
</evidence>
<comment type="caution">
    <text evidence="6">The sequence shown here is derived from an EMBL/GenBank/DDBJ whole genome shotgun (WGS) entry which is preliminary data.</text>
</comment>
<evidence type="ECO:0000313" key="7">
    <source>
        <dbReference type="Proteomes" id="UP001152622"/>
    </source>
</evidence>
<dbReference type="AlphaFoldDB" id="A0A9Q1FXY7"/>
<keyword evidence="7" id="KW-1185">Reference proteome</keyword>
<evidence type="ECO:0000313" key="6">
    <source>
        <dbReference type="EMBL" id="KAJ8369924.1"/>
    </source>
</evidence>
<organism evidence="6 7">
    <name type="scientific">Synaphobranchus kaupii</name>
    <name type="common">Kaup's arrowtooth eel</name>
    <dbReference type="NCBI Taxonomy" id="118154"/>
    <lineage>
        <taxon>Eukaryota</taxon>
        <taxon>Metazoa</taxon>
        <taxon>Chordata</taxon>
        <taxon>Craniata</taxon>
        <taxon>Vertebrata</taxon>
        <taxon>Euteleostomi</taxon>
        <taxon>Actinopterygii</taxon>
        <taxon>Neopterygii</taxon>
        <taxon>Teleostei</taxon>
        <taxon>Anguilliformes</taxon>
        <taxon>Synaphobranchidae</taxon>
        <taxon>Synaphobranchus</taxon>
    </lineage>
</organism>
<evidence type="ECO:0008006" key="8">
    <source>
        <dbReference type="Google" id="ProtNLM"/>
    </source>
</evidence>
<keyword evidence="3 5" id="KW-1133">Transmembrane helix</keyword>
<dbReference type="EMBL" id="JAINUF010000003">
    <property type="protein sequence ID" value="KAJ8369924.1"/>
    <property type="molecule type" value="Genomic_DNA"/>
</dbReference>
<dbReference type="GO" id="GO:0007189">
    <property type="term" value="P:adenylate cyclase-activating G protein-coupled receptor signaling pathway"/>
    <property type="evidence" value="ECO:0007669"/>
    <property type="project" value="TreeGrafter"/>
</dbReference>
<evidence type="ECO:0000256" key="4">
    <source>
        <dbReference type="ARBA" id="ARBA00023136"/>
    </source>
</evidence>
<keyword evidence="4 5" id="KW-0472">Membrane</keyword>
<dbReference type="PANTHER" id="PTHR12011">
    <property type="entry name" value="ADHESION G-PROTEIN COUPLED RECEPTOR"/>
    <property type="match status" value="1"/>
</dbReference>
<evidence type="ECO:0000256" key="2">
    <source>
        <dbReference type="ARBA" id="ARBA00022692"/>
    </source>
</evidence>
<sequence>MVTVAACALTQTYGRFSLQGDRKEGSPPGDICWLRRKDVSYITVTGYLGLVFLFSVVMLGVMVAKLRKMRANSARHREEKGRLWRDCMTLLGMSCVLGVPWGLAFITYGPLPLPGLYLFTILNGLQGLFMFLWFLALTWKPCKDESSARNDPSTQKMETSF</sequence>
<feature type="transmembrane region" description="Helical" evidence="5">
    <location>
        <begin position="87"/>
        <end position="109"/>
    </location>
</feature>
<feature type="transmembrane region" description="Helical" evidence="5">
    <location>
        <begin position="115"/>
        <end position="139"/>
    </location>
</feature>
<comment type="subcellular location">
    <subcellularLocation>
        <location evidence="1">Membrane</location>
        <topology evidence="1">Multi-pass membrane protein</topology>
    </subcellularLocation>
</comment>
<feature type="transmembrane region" description="Helical" evidence="5">
    <location>
        <begin position="44"/>
        <end position="66"/>
    </location>
</feature>
<dbReference type="InterPro" id="IPR000832">
    <property type="entry name" value="GPCR_2_secretin-like"/>
</dbReference>
<dbReference type="OrthoDB" id="6134459at2759"/>
<reference evidence="6" key="1">
    <citation type="journal article" date="2023" name="Science">
        <title>Genome structures resolve the early diversification of teleost fishes.</title>
        <authorList>
            <person name="Parey E."/>
            <person name="Louis A."/>
            <person name="Montfort J."/>
            <person name="Bouchez O."/>
            <person name="Roques C."/>
            <person name="Iampietro C."/>
            <person name="Lluch J."/>
            <person name="Castinel A."/>
            <person name="Donnadieu C."/>
            <person name="Desvignes T."/>
            <person name="Floi Bucao C."/>
            <person name="Jouanno E."/>
            <person name="Wen M."/>
            <person name="Mejri S."/>
            <person name="Dirks R."/>
            <person name="Jansen H."/>
            <person name="Henkel C."/>
            <person name="Chen W.J."/>
            <person name="Zahm M."/>
            <person name="Cabau C."/>
            <person name="Klopp C."/>
            <person name="Thompson A.W."/>
            <person name="Robinson-Rechavi M."/>
            <person name="Braasch I."/>
            <person name="Lecointre G."/>
            <person name="Bobe J."/>
            <person name="Postlethwait J.H."/>
            <person name="Berthelot C."/>
            <person name="Roest Crollius H."/>
            <person name="Guiguen Y."/>
        </authorList>
    </citation>
    <scope>NUCLEOTIDE SEQUENCE</scope>
    <source>
        <strain evidence="6">WJC10195</strain>
    </source>
</reference>
<accession>A0A9Q1FXY7</accession>
<dbReference type="Gene3D" id="1.20.1070.10">
    <property type="entry name" value="Rhodopsin 7-helix transmembrane proteins"/>
    <property type="match status" value="1"/>
</dbReference>
<dbReference type="PANTHER" id="PTHR12011:SF285">
    <property type="entry name" value="ADHESION G PROTEIN-COUPLED RECEPTOR G3"/>
    <property type="match status" value="1"/>
</dbReference>
<evidence type="ECO:0000256" key="1">
    <source>
        <dbReference type="ARBA" id="ARBA00004141"/>
    </source>
</evidence>
<evidence type="ECO:0000256" key="3">
    <source>
        <dbReference type="ARBA" id="ARBA00022989"/>
    </source>
</evidence>
<keyword evidence="2 5" id="KW-0812">Transmembrane</keyword>
<protein>
    <recommendedName>
        <fullName evidence="8">G-protein coupled receptors family 2 profile 2 domain-containing protein</fullName>
    </recommendedName>
</protein>
<dbReference type="Proteomes" id="UP001152622">
    <property type="component" value="Chromosome 3"/>
</dbReference>
<dbReference type="GO" id="GO:0004930">
    <property type="term" value="F:G protein-coupled receptor activity"/>
    <property type="evidence" value="ECO:0007669"/>
    <property type="project" value="InterPro"/>
</dbReference>